<evidence type="ECO:0000313" key="1">
    <source>
        <dbReference type="EMBL" id="TEA06408.1"/>
    </source>
</evidence>
<comment type="caution">
    <text evidence="1">The sequence shown here is derived from an EMBL/GenBank/DDBJ whole genome shotgun (WGS) entry which is preliminary data.</text>
</comment>
<dbReference type="InterPro" id="IPR012348">
    <property type="entry name" value="RNR-like"/>
</dbReference>
<evidence type="ECO:0008006" key="3">
    <source>
        <dbReference type="Google" id="ProtNLM"/>
    </source>
</evidence>
<dbReference type="OrthoDB" id="4511647at2"/>
<gene>
    <name evidence="1" type="ORF">CCUG60884_01546</name>
</gene>
<dbReference type="EMBL" id="PECL01000007">
    <property type="protein sequence ID" value="TEA06408.1"/>
    <property type="molecule type" value="Genomic_DNA"/>
</dbReference>
<sequence>MAIALDNVLATIKDKQWALADIDWDAPGADRITDEQRPSLKDFMSDLVWIENVGARGFAALAQKAPNEVLKQIYTYFHAEEQRHANAELALMRRWGMIEEGEMPVPNKNIRLVIEWLDRYSDSLSLASLGTVIPSLETALDGALVKFLLDEVEDPLCHEVFRHINSDESRHLAVGFQVLDMLGANSMRQLLVETVGTFVKPSVLLGLLIYSPLLTRMITNISAMGLSEEKLYNAIKRYETVGERSENTRRLPSYHLIKHHARIAINQTQPFQFLSESMGKAIDLFPIRVLGKTPTWSAELTYEPVSR</sequence>
<accession>A0A4R8SVV1</accession>
<dbReference type="STRING" id="404941.GCA_002013645_03165"/>
<dbReference type="SUPFAM" id="SSF47240">
    <property type="entry name" value="Ferritin-like"/>
    <property type="match status" value="1"/>
</dbReference>
<protein>
    <recommendedName>
        <fullName evidence="3">Reductase</fullName>
    </recommendedName>
</protein>
<name>A0A4R8SVV1_9MYCO</name>
<dbReference type="InterPro" id="IPR009078">
    <property type="entry name" value="Ferritin-like_SF"/>
</dbReference>
<evidence type="ECO:0000313" key="2">
    <source>
        <dbReference type="Proteomes" id="UP000294604"/>
    </source>
</evidence>
<dbReference type="Proteomes" id="UP000294604">
    <property type="component" value="Unassembled WGS sequence"/>
</dbReference>
<dbReference type="Gene3D" id="1.10.620.20">
    <property type="entry name" value="Ribonucleotide Reductase, subunit A"/>
    <property type="match status" value="1"/>
</dbReference>
<dbReference type="RefSeq" id="WP_078325925.1">
    <property type="nucleotide sequence ID" value="NZ_JAPDRC010000001.1"/>
</dbReference>
<reference evidence="1 2" key="1">
    <citation type="journal article" date="2019" name="Sci. Rep.">
        <title>Extended insight into the Mycobacterium chelonae-abscessus complex through whole genome sequencing of Mycobacterium salmoniphilum outbreak and Mycobacterium salmoniphilum-like strains.</title>
        <authorList>
            <person name="Behra P.R.K."/>
            <person name="Das S."/>
            <person name="Pettersson B.M.F."/>
            <person name="Shirreff L."/>
            <person name="DuCote T."/>
            <person name="Jacobsson K.G."/>
            <person name="Ennis D.G."/>
            <person name="Kirsebom L.A."/>
        </authorList>
    </citation>
    <scope>NUCLEOTIDE SEQUENCE [LARGE SCALE GENOMIC DNA]</scope>
    <source>
        <strain evidence="1 2">CCUG 60884</strain>
    </source>
</reference>
<proteinExistence type="predicted"/>
<dbReference type="AlphaFoldDB" id="A0A4R8SVV1"/>
<dbReference type="GO" id="GO:0016491">
    <property type="term" value="F:oxidoreductase activity"/>
    <property type="evidence" value="ECO:0007669"/>
    <property type="project" value="InterPro"/>
</dbReference>
<organism evidence="1 2">
    <name type="scientific">Mycobacteroides salmoniphilum</name>
    <dbReference type="NCBI Taxonomy" id="404941"/>
    <lineage>
        <taxon>Bacteria</taxon>
        <taxon>Bacillati</taxon>
        <taxon>Actinomycetota</taxon>
        <taxon>Actinomycetes</taxon>
        <taxon>Mycobacteriales</taxon>
        <taxon>Mycobacteriaceae</taxon>
        <taxon>Mycobacteroides</taxon>
    </lineage>
</organism>